<organism evidence="1 2">
    <name type="scientific">Linderina pennispora</name>
    <dbReference type="NCBI Taxonomy" id="61395"/>
    <lineage>
        <taxon>Eukaryota</taxon>
        <taxon>Fungi</taxon>
        <taxon>Fungi incertae sedis</taxon>
        <taxon>Zoopagomycota</taxon>
        <taxon>Kickxellomycotina</taxon>
        <taxon>Kickxellomycetes</taxon>
        <taxon>Kickxellales</taxon>
        <taxon>Kickxellaceae</taxon>
        <taxon>Linderina</taxon>
    </lineage>
</organism>
<protein>
    <submittedName>
        <fullName evidence="1">Uncharacterized protein</fullName>
    </submittedName>
</protein>
<evidence type="ECO:0000313" key="2">
    <source>
        <dbReference type="Proteomes" id="UP000193922"/>
    </source>
</evidence>
<dbReference type="Proteomes" id="UP000193922">
    <property type="component" value="Unassembled WGS sequence"/>
</dbReference>
<dbReference type="GeneID" id="63802681"/>
<reference evidence="1 2" key="1">
    <citation type="submission" date="2016-07" db="EMBL/GenBank/DDBJ databases">
        <title>Pervasive Adenine N6-methylation of Active Genes in Fungi.</title>
        <authorList>
            <consortium name="DOE Joint Genome Institute"/>
            <person name="Mondo S.J."/>
            <person name="Dannebaum R.O."/>
            <person name="Kuo R.C."/>
            <person name="Labutti K."/>
            <person name="Haridas S."/>
            <person name="Kuo A."/>
            <person name="Salamov A."/>
            <person name="Ahrendt S.R."/>
            <person name="Lipzen A."/>
            <person name="Sullivan W."/>
            <person name="Andreopoulos W.B."/>
            <person name="Clum A."/>
            <person name="Lindquist E."/>
            <person name="Daum C."/>
            <person name="Ramamoorthy G.K."/>
            <person name="Gryganskyi A."/>
            <person name="Culley D."/>
            <person name="Magnuson J.K."/>
            <person name="James T.Y."/>
            <person name="O'Malley M.A."/>
            <person name="Stajich J.E."/>
            <person name="Spatafora J.W."/>
            <person name="Visel A."/>
            <person name="Grigoriev I.V."/>
        </authorList>
    </citation>
    <scope>NUCLEOTIDE SEQUENCE [LARGE SCALE GENOMIC DNA]</scope>
    <source>
        <strain evidence="1 2">ATCC 12442</strain>
    </source>
</reference>
<dbReference type="RefSeq" id="XP_040747131.1">
    <property type="nucleotide sequence ID" value="XM_040886033.1"/>
</dbReference>
<evidence type="ECO:0000313" key="1">
    <source>
        <dbReference type="EMBL" id="ORX73920.1"/>
    </source>
</evidence>
<sequence>MNKLENETISSAYSINFEKSWLDLGPEENKSKCRQSLKFWHKIRSSKHEQTSNIDSMLRSRSKSMHIRKPPINFSLFR</sequence>
<comment type="caution">
    <text evidence="1">The sequence shown here is derived from an EMBL/GenBank/DDBJ whole genome shotgun (WGS) entry which is preliminary data.</text>
</comment>
<proteinExistence type="predicted"/>
<name>A0A1Y1WK09_9FUNG</name>
<dbReference type="EMBL" id="MCFD01000001">
    <property type="protein sequence ID" value="ORX73920.1"/>
    <property type="molecule type" value="Genomic_DNA"/>
</dbReference>
<dbReference type="AlphaFoldDB" id="A0A1Y1WK09"/>
<gene>
    <name evidence="1" type="ORF">DL89DRAFT_263937</name>
</gene>
<accession>A0A1Y1WK09</accession>
<keyword evidence="2" id="KW-1185">Reference proteome</keyword>